<dbReference type="Pfam" id="PF02140">
    <property type="entry name" value="SUEL_Lectin"/>
    <property type="match status" value="2"/>
</dbReference>
<reference evidence="4" key="1">
    <citation type="submission" date="2025-08" db="UniProtKB">
        <authorList>
            <consortium name="Ensembl"/>
        </authorList>
    </citation>
    <scope>IDENTIFICATION</scope>
</reference>
<reference evidence="4" key="2">
    <citation type="submission" date="2025-09" db="UniProtKB">
        <authorList>
            <consortium name="Ensembl"/>
        </authorList>
    </citation>
    <scope>IDENTIFICATION</scope>
</reference>
<dbReference type="Proteomes" id="UP000265160">
    <property type="component" value="Unplaced"/>
</dbReference>
<evidence type="ECO:0000313" key="5">
    <source>
        <dbReference type="Proteomes" id="UP000265160"/>
    </source>
</evidence>
<dbReference type="InterPro" id="IPR043159">
    <property type="entry name" value="Lectin_gal-bd_sf"/>
</dbReference>
<evidence type="ECO:0000259" key="3">
    <source>
        <dbReference type="PROSITE" id="PS50228"/>
    </source>
</evidence>
<dbReference type="AlphaFoldDB" id="A0A3P9DDL7"/>
<keyword evidence="2" id="KW-0677">Repeat</keyword>
<protein>
    <recommendedName>
        <fullName evidence="3">SUEL-type lectin domain-containing protein</fullName>
    </recommendedName>
</protein>
<dbReference type="PANTHER" id="PTHR46780">
    <property type="entry name" value="PROTEIN EVA-1"/>
    <property type="match status" value="1"/>
</dbReference>
<name>A0A3P9DDL7_9CICH</name>
<dbReference type="PROSITE" id="PS50228">
    <property type="entry name" value="SUEL_LECTIN"/>
    <property type="match status" value="2"/>
</dbReference>
<dbReference type="GO" id="GO:0030246">
    <property type="term" value="F:carbohydrate binding"/>
    <property type="evidence" value="ECO:0007669"/>
    <property type="project" value="UniProtKB-KW"/>
</dbReference>
<dbReference type="InterPro" id="IPR000922">
    <property type="entry name" value="Lectin_gal-bd_dom"/>
</dbReference>
<keyword evidence="5" id="KW-1185">Reference proteome</keyword>
<evidence type="ECO:0000256" key="1">
    <source>
        <dbReference type="ARBA" id="ARBA00022734"/>
    </source>
</evidence>
<organism evidence="4 5">
    <name type="scientific">Maylandia zebra</name>
    <name type="common">zebra mbuna</name>
    <dbReference type="NCBI Taxonomy" id="106582"/>
    <lineage>
        <taxon>Eukaryota</taxon>
        <taxon>Metazoa</taxon>
        <taxon>Chordata</taxon>
        <taxon>Craniata</taxon>
        <taxon>Vertebrata</taxon>
        <taxon>Euteleostomi</taxon>
        <taxon>Actinopterygii</taxon>
        <taxon>Neopterygii</taxon>
        <taxon>Teleostei</taxon>
        <taxon>Neoteleostei</taxon>
        <taxon>Acanthomorphata</taxon>
        <taxon>Ovalentaria</taxon>
        <taxon>Cichlomorphae</taxon>
        <taxon>Cichliformes</taxon>
        <taxon>Cichlidae</taxon>
        <taxon>African cichlids</taxon>
        <taxon>Pseudocrenilabrinae</taxon>
        <taxon>Haplochromini</taxon>
        <taxon>Maylandia</taxon>
        <taxon>Maylandia zebra complex</taxon>
    </lineage>
</organism>
<feature type="domain" description="SUEL-type lectin" evidence="3">
    <location>
        <begin position="149"/>
        <end position="241"/>
    </location>
</feature>
<sequence>MNKSAVVHAPSNTEVSFCVSVLAATCVLMTSGFPRTGPLAHFPVSTERVITCDSFDSVQRLSCENGIIVQSVLYGRTDAETCSVGRPAEQLKNTQCSQDGALKVVKSRCDGQKVCEINTVLFHTSDPCYGIYKYVDTTYTCFPAIHSVTCEDSLANLQCDEGQVLLIHRADYGRHDATTCSFNRPASQLQNVQCSKQINKVAERYSCRLSFFTVLSKVSGSVFGDPCYGTYKYLEVAYSCHFADES</sequence>
<dbReference type="Ensembl" id="ENSMZET00005033500.1">
    <property type="protein sequence ID" value="ENSMZEP00005032454.1"/>
    <property type="gene ID" value="ENSMZEG00005024171.1"/>
</dbReference>
<proteinExistence type="predicted"/>
<dbReference type="GeneTree" id="ENSGT00940000154285"/>
<evidence type="ECO:0000313" key="4">
    <source>
        <dbReference type="Ensembl" id="ENSMZEP00005032454.1"/>
    </source>
</evidence>
<accession>A0A3P9DDL7</accession>
<keyword evidence="1" id="KW-0430">Lectin</keyword>
<evidence type="ECO:0000256" key="2">
    <source>
        <dbReference type="ARBA" id="ARBA00022737"/>
    </source>
</evidence>
<dbReference type="Gene3D" id="2.60.120.740">
    <property type="match status" value="2"/>
</dbReference>
<feature type="domain" description="SUEL-type lectin" evidence="3">
    <location>
        <begin position="61"/>
        <end position="142"/>
    </location>
</feature>
<dbReference type="CDD" id="cd22833">
    <property type="entry name" value="Gal_Rha_Lectin_CSL1-2_RBL_SML_rpt1"/>
    <property type="match status" value="1"/>
</dbReference>